<feature type="region of interest" description="Disordered" evidence="1">
    <location>
        <begin position="273"/>
        <end position="324"/>
    </location>
</feature>
<feature type="compositionally biased region" description="Polar residues" evidence="1">
    <location>
        <begin position="277"/>
        <end position="293"/>
    </location>
</feature>
<feature type="compositionally biased region" description="Polar residues" evidence="1">
    <location>
        <begin position="208"/>
        <end position="217"/>
    </location>
</feature>
<name>A0A0N5CRY9_THECL</name>
<feature type="compositionally biased region" description="Low complexity" evidence="1">
    <location>
        <begin position="294"/>
        <end position="307"/>
    </location>
</feature>
<dbReference type="Proteomes" id="UP000276776">
    <property type="component" value="Unassembled WGS sequence"/>
</dbReference>
<feature type="region of interest" description="Disordered" evidence="1">
    <location>
        <begin position="191"/>
        <end position="218"/>
    </location>
</feature>
<protein>
    <submittedName>
        <fullName evidence="4">C2H2-type domain-containing protein</fullName>
    </submittedName>
</protein>
<reference evidence="2 3" key="2">
    <citation type="submission" date="2018-11" db="EMBL/GenBank/DDBJ databases">
        <authorList>
            <consortium name="Pathogen Informatics"/>
        </authorList>
    </citation>
    <scope>NUCLEOTIDE SEQUENCE [LARGE SCALE GENOMIC DNA]</scope>
</reference>
<dbReference type="EMBL" id="UYYF01000866">
    <property type="protein sequence ID" value="VDM99232.1"/>
    <property type="molecule type" value="Genomic_DNA"/>
</dbReference>
<organism evidence="4">
    <name type="scientific">Thelazia callipaeda</name>
    <name type="common">Oriental eyeworm</name>
    <name type="synonym">Parasitic nematode</name>
    <dbReference type="NCBI Taxonomy" id="103827"/>
    <lineage>
        <taxon>Eukaryota</taxon>
        <taxon>Metazoa</taxon>
        <taxon>Ecdysozoa</taxon>
        <taxon>Nematoda</taxon>
        <taxon>Chromadorea</taxon>
        <taxon>Rhabditida</taxon>
        <taxon>Spirurina</taxon>
        <taxon>Spiruromorpha</taxon>
        <taxon>Thelazioidea</taxon>
        <taxon>Thelaziidae</taxon>
        <taxon>Thelazia</taxon>
    </lineage>
</organism>
<evidence type="ECO:0000256" key="1">
    <source>
        <dbReference type="SAM" id="MobiDB-lite"/>
    </source>
</evidence>
<dbReference type="WBParaSite" id="TCLT_0000298901-mRNA-1">
    <property type="protein sequence ID" value="TCLT_0000298901-mRNA-1"/>
    <property type="gene ID" value="TCLT_0000298901"/>
</dbReference>
<accession>A0A0N5CRY9</accession>
<gene>
    <name evidence="2" type="ORF">TCLT_LOCUS2990</name>
</gene>
<evidence type="ECO:0000313" key="3">
    <source>
        <dbReference type="Proteomes" id="UP000276776"/>
    </source>
</evidence>
<keyword evidence="3" id="KW-1185">Reference proteome</keyword>
<reference evidence="4" key="1">
    <citation type="submission" date="2017-02" db="UniProtKB">
        <authorList>
            <consortium name="WormBaseParasite"/>
        </authorList>
    </citation>
    <scope>IDENTIFICATION</scope>
</reference>
<evidence type="ECO:0000313" key="4">
    <source>
        <dbReference type="WBParaSite" id="TCLT_0000298901-mRNA-1"/>
    </source>
</evidence>
<evidence type="ECO:0000313" key="2">
    <source>
        <dbReference type="EMBL" id="VDM99232.1"/>
    </source>
</evidence>
<sequence>MPHLESVVHHSQPVPDHPETVIHHLDSMRHHSGPVSRHLESLSSNQLLYQTEGITAKTEVEVLPETLVSSSSVSAPRLEDMVSAQHYSNSCPEARHGSTSAAQCSSFPSKHVVLLPFSQHVPSHPQYPVSRQEHSASVSQSLMPTTQYFALNQQYPESARHYPTPSQQSMGSASYYPLLGQQYFESAYPVSNQQDPVSAPDSPLPFSRYSQSNQQYSVPDREVTMQAPQHLVALNPQHPVPIPQYSGAVPQHSESFPRYLISDEMRPARIDSAPVSEYSSSNSDNDPMSVTKYSDSNPENSESSSSDLMLDPNPHNQVSDSQYSQSYSQYPIYNLQHPISGLQYPTQNLQHPISALQYPAQNLQHPISHTGHSVPPSHYLVPDQMTPSQMHLNLENYKLQDSASRFEHSVSASQISKTNQQYPTFASQSSVSFSQNPVSNCQYSGPGLQNPAPRPRYAEIVPQYSAYHWESTPQPQVSNPMIPTENEPDSANSISALVNSESSPTFPYAVLQRPYRIISNPFPLHGSTLTDPEPVPFTIPELSSVHTGPAPPVSAQNAQELFSMCIEPAQMNNETSSSNSNDSNIRCSSYKCPYCNKNFKMSYKLKAYVYLS</sequence>
<proteinExistence type="predicted"/>
<dbReference type="STRING" id="103827.A0A0N5CRY9"/>
<dbReference type="AlphaFoldDB" id="A0A0N5CRY9"/>